<sequence length="69" mass="7724">MISNEFARVEISRDGSANGTRLRIHNSRTGREVFLDPLQLESLTWQDDALFARLLHDPFGPADDGGARL</sequence>
<dbReference type="RefSeq" id="WP_218163061.1">
    <property type="nucleotide sequence ID" value="NZ_FOUY01000106.1"/>
</dbReference>
<dbReference type="AlphaFoldDB" id="A0A1I5IJH2"/>
<reference evidence="1 2" key="1">
    <citation type="submission" date="2016-10" db="EMBL/GenBank/DDBJ databases">
        <authorList>
            <person name="de Groot N.N."/>
        </authorList>
    </citation>
    <scope>NUCLEOTIDE SEQUENCE [LARGE SCALE GENOMIC DNA]</scope>
    <source>
        <strain evidence="1 2">CGMCC 4.1877</strain>
    </source>
</reference>
<accession>A0A1I5IJH2</accession>
<organism evidence="1 2">
    <name type="scientific">Pseudonocardia ammonioxydans</name>
    <dbReference type="NCBI Taxonomy" id="260086"/>
    <lineage>
        <taxon>Bacteria</taxon>
        <taxon>Bacillati</taxon>
        <taxon>Actinomycetota</taxon>
        <taxon>Actinomycetes</taxon>
        <taxon>Pseudonocardiales</taxon>
        <taxon>Pseudonocardiaceae</taxon>
        <taxon>Pseudonocardia</taxon>
    </lineage>
</organism>
<proteinExistence type="predicted"/>
<evidence type="ECO:0000313" key="2">
    <source>
        <dbReference type="Proteomes" id="UP000199614"/>
    </source>
</evidence>
<name>A0A1I5IJH2_PSUAM</name>
<dbReference type="STRING" id="260086.SAMN05216207_11062"/>
<evidence type="ECO:0008006" key="3">
    <source>
        <dbReference type="Google" id="ProtNLM"/>
    </source>
</evidence>
<gene>
    <name evidence="1" type="ORF">SAMN05216207_11062</name>
</gene>
<keyword evidence="2" id="KW-1185">Reference proteome</keyword>
<evidence type="ECO:0000313" key="1">
    <source>
        <dbReference type="EMBL" id="SFO60499.1"/>
    </source>
</evidence>
<dbReference type="Proteomes" id="UP000199614">
    <property type="component" value="Unassembled WGS sequence"/>
</dbReference>
<protein>
    <recommendedName>
        <fullName evidence="3">Dihydrodiol dehydrogenase</fullName>
    </recommendedName>
</protein>
<dbReference type="EMBL" id="FOUY01000106">
    <property type="protein sequence ID" value="SFO60499.1"/>
    <property type="molecule type" value="Genomic_DNA"/>
</dbReference>